<sequence>MSGETKWEGRSERDRAMAGHVVSRLSFTFPLSEQRPVTLLLGARGSGKTTFLEHLQEKAGGIPVARLDLAQLSREGSTPFAVTHALASRMVPHRAGFPRIALPAYFVLATAATVRMDGEAPPATVTAAIMDKLTGPPPTGLDGITAAVEALGAPAPVRAALHLAPLGRRAWMRWRISRVLRDWLSGTPWVGVRDGLLDLQQRFSGDDPRERWDIEVELLKLFLSGLRHAYRKVPLAMPPPTRCLVLLDNVDSTLGDRFLSQLLEARTDTAPDPLVVTATAGSYPEPLGDLVAPGAPLLAPWSDQERAFSEKPVDDGLGVGQLRNLHRREAVAQATDFIKTIPGPRPDQDNAPGWLGWAVHELTRGHPAATARIFAALRREGGPWDHRLRRIWDPKTGLVDELLQRLLPRETGDQLRAALVRGSAAIGLEHAAVVPRLWTEPYAGTRAEYGNFAQNPLHTMHVSTGDPEADGPVQVLHPMLRFLLLRKLAETGPAEDFTWDTVHTALRDWAEEEGRPGMAAYHALALGDVPYAAAYLNDRFDNGEETPHRWCSRLCRLRRAPRREDAHDETPSDHYERLVGHLNRGPVDGRLRTVTRLLAASWICPEPPQDPATDRVGDPYRMPLGDPLRELNGEIAGRFRTLAYSAGGTWNGVLGAKAVQYERRPW</sequence>
<keyword evidence="1" id="KW-0547">Nucleotide-binding</keyword>
<evidence type="ECO:0000313" key="1">
    <source>
        <dbReference type="EMBL" id="MBR7673840.1"/>
    </source>
</evidence>
<organism evidence="1 2">
    <name type="scientific">Streptomyces daliensis</name>
    <dbReference type="NCBI Taxonomy" id="299421"/>
    <lineage>
        <taxon>Bacteria</taxon>
        <taxon>Bacillati</taxon>
        <taxon>Actinomycetota</taxon>
        <taxon>Actinomycetes</taxon>
        <taxon>Kitasatosporales</taxon>
        <taxon>Streptomycetaceae</taxon>
        <taxon>Streptomyces</taxon>
    </lineage>
</organism>
<protein>
    <submittedName>
        <fullName evidence="1">ATP-binding protein</fullName>
    </submittedName>
</protein>
<dbReference type="SUPFAM" id="SSF52540">
    <property type="entry name" value="P-loop containing nucleoside triphosphate hydrolases"/>
    <property type="match status" value="1"/>
</dbReference>
<keyword evidence="1" id="KW-0067">ATP-binding</keyword>
<proteinExistence type="predicted"/>
<dbReference type="InterPro" id="IPR027417">
    <property type="entry name" value="P-loop_NTPase"/>
</dbReference>
<dbReference type="GO" id="GO:0005524">
    <property type="term" value="F:ATP binding"/>
    <property type="evidence" value="ECO:0007669"/>
    <property type="project" value="UniProtKB-KW"/>
</dbReference>
<name>A0A8T4IQX5_9ACTN</name>
<reference evidence="1" key="1">
    <citation type="submission" date="2021-04" db="EMBL/GenBank/DDBJ databases">
        <title>Sequencing of actinobacteria type strains.</title>
        <authorList>
            <person name="Nguyen G.-S."/>
            <person name="Wentzel A."/>
        </authorList>
    </citation>
    <scope>NUCLEOTIDE SEQUENCE</scope>
    <source>
        <strain evidence="1">DSM 42095</strain>
    </source>
</reference>
<comment type="caution">
    <text evidence="1">The sequence shown here is derived from an EMBL/GenBank/DDBJ whole genome shotgun (WGS) entry which is preliminary data.</text>
</comment>
<dbReference type="EMBL" id="JAGSMN010000262">
    <property type="protein sequence ID" value="MBR7673840.1"/>
    <property type="molecule type" value="Genomic_DNA"/>
</dbReference>
<accession>A0A8T4IQX5</accession>
<dbReference type="Proteomes" id="UP000675554">
    <property type="component" value="Unassembled WGS sequence"/>
</dbReference>
<keyword evidence="2" id="KW-1185">Reference proteome</keyword>
<evidence type="ECO:0000313" key="2">
    <source>
        <dbReference type="Proteomes" id="UP000675554"/>
    </source>
</evidence>
<gene>
    <name evidence="1" type="ORF">KDA82_12590</name>
</gene>
<dbReference type="AlphaFoldDB" id="A0A8T4IQX5"/>